<proteinExistence type="predicted"/>
<reference evidence="1" key="1">
    <citation type="journal article" date="2022" name="New Phytol.">
        <title>Evolutionary transition to the ectomycorrhizal habit in the genomes of a hyperdiverse lineage of mushroom-forming fungi.</title>
        <authorList>
            <person name="Looney B."/>
            <person name="Miyauchi S."/>
            <person name="Morin E."/>
            <person name="Drula E."/>
            <person name="Courty P.E."/>
            <person name="Kohler A."/>
            <person name="Kuo A."/>
            <person name="LaButti K."/>
            <person name="Pangilinan J."/>
            <person name="Lipzen A."/>
            <person name="Riley R."/>
            <person name="Andreopoulos W."/>
            <person name="He G."/>
            <person name="Johnson J."/>
            <person name="Nolan M."/>
            <person name="Tritt A."/>
            <person name="Barry K.W."/>
            <person name="Grigoriev I.V."/>
            <person name="Nagy L.G."/>
            <person name="Hibbett D."/>
            <person name="Henrissat B."/>
            <person name="Matheny P.B."/>
            <person name="Labbe J."/>
            <person name="Martin F.M."/>
        </authorList>
    </citation>
    <scope>NUCLEOTIDE SEQUENCE</scope>
    <source>
        <strain evidence="1">BPL690</strain>
    </source>
</reference>
<keyword evidence="2" id="KW-1185">Reference proteome</keyword>
<comment type="caution">
    <text evidence="1">The sequence shown here is derived from an EMBL/GenBank/DDBJ whole genome shotgun (WGS) entry which is preliminary data.</text>
</comment>
<name>A0AAD4QMK4_9AGAM</name>
<sequence length="158" mass="17919">MVWQGQEYKGVWLFYLHQASQPLVNTCTFYRGVDFTSCRRNLCVPLVHRITQVVGPRSDCQTSNFADNPSSSMVGMVFPCRVRHAKANISMLSRSYAANRTASTPEYRTVRRARLEKHASLTYNGYLFSSITSPVKSHPIICRCIEFPHQKPSRGSLG</sequence>
<gene>
    <name evidence="1" type="ORF">B0F90DRAFT_1236211</name>
</gene>
<dbReference type="AlphaFoldDB" id="A0AAD4QMK4"/>
<accession>A0AAD4QMK4</accession>
<protein>
    <submittedName>
        <fullName evidence="1">Uncharacterized protein</fullName>
    </submittedName>
</protein>
<dbReference type="EMBL" id="WTXG01000007">
    <property type="protein sequence ID" value="KAI0304310.1"/>
    <property type="molecule type" value="Genomic_DNA"/>
</dbReference>
<organism evidence="1 2">
    <name type="scientific">Multifurca ochricompacta</name>
    <dbReference type="NCBI Taxonomy" id="376703"/>
    <lineage>
        <taxon>Eukaryota</taxon>
        <taxon>Fungi</taxon>
        <taxon>Dikarya</taxon>
        <taxon>Basidiomycota</taxon>
        <taxon>Agaricomycotina</taxon>
        <taxon>Agaricomycetes</taxon>
        <taxon>Russulales</taxon>
        <taxon>Russulaceae</taxon>
        <taxon>Multifurca</taxon>
    </lineage>
</organism>
<dbReference type="Proteomes" id="UP001203297">
    <property type="component" value="Unassembled WGS sequence"/>
</dbReference>
<evidence type="ECO:0000313" key="2">
    <source>
        <dbReference type="Proteomes" id="UP001203297"/>
    </source>
</evidence>
<evidence type="ECO:0000313" key="1">
    <source>
        <dbReference type="EMBL" id="KAI0304310.1"/>
    </source>
</evidence>